<feature type="transmembrane region" description="Helical" evidence="1">
    <location>
        <begin position="6"/>
        <end position="26"/>
    </location>
</feature>
<keyword evidence="3" id="KW-1185">Reference proteome</keyword>
<dbReference type="EMBL" id="VMSO01000005">
    <property type="protein sequence ID" value="KAA8501933.1"/>
    <property type="molecule type" value="Genomic_DNA"/>
</dbReference>
<gene>
    <name evidence="2" type="ORF">FNY66_05685</name>
</gene>
<keyword evidence="1" id="KW-0812">Transmembrane</keyword>
<sequence length="213" mass="24456">MKKIVYAALAAIGIFVVLIFIVQLSGEMESSMSNEKPVIYLYPEQEKEVSVRLDYDGKLTCTYPEYDDGWNVTAAPDGRITDENGQEYNYLYWEGETEQEYDFSEGFCVAGEDTAEFLEDALEKLGLTRREANEFIVYWLPRMEQNEYNLISFQSEAYTDHARLSIQPEPDTVIRVFMAYKPVENEQEILEQTLAAPERSGFAVVEWGGCELP</sequence>
<dbReference type="RefSeq" id="WP_150310540.1">
    <property type="nucleotide sequence ID" value="NZ_VMSO01000005.1"/>
</dbReference>
<dbReference type="Proteomes" id="UP000322025">
    <property type="component" value="Unassembled WGS sequence"/>
</dbReference>
<comment type="caution">
    <text evidence="2">The sequence shown here is derived from an EMBL/GenBank/DDBJ whole genome shotgun (WGS) entry which is preliminary data.</text>
</comment>
<protein>
    <submittedName>
        <fullName evidence="2">Uncharacterized protein</fullName>
    </submittedName>
</protein>
<reference evidence="2" key="1">
    <citation type="submission" date="2019-07" db="EMBL/GenBank/DDBJ databases">
        <authorList>
            <person name="Wongkuna S."/>
            <person name="Scaria J."/>
        </authorList>
    </citation>
    <scope>NUCLEOTIDE SEQUENCE [LARGE SCALE GENOMIC DNA]</scope>
    <source>
        <strain evidence="2">SW178</strain>
    </source>
</reference>
<organism evidence="2 3">
    <name type="scientific">Mediterraneibacter catenae</name>
    <dbReference type="NCBI Taxonomy" id="2594882"/>
    <lineage>
        <taxon>Bacteria</taxon>
        <taxon>Bacillati</taxon>
        <taxon>Bacillota</taxon>
        <taxon>Clostridia</taxon>
        <taxon>Lachnospirales</taxon>
        <taxon>Lachnospiraceae</taxon>
        <taxon>Mediterraneibacter</taxon>
    </lineage>
</organism>
<evidence type="ECO:0000256" key="1">
    <source>
        <dbReference type="SAM" id="Phobius"/>
    </source>
</evidence>
<name>A0A5M9HZ65_9FIRM</name>
<accession>A0A5M9HZ65</accession>
<proteinExistence type="predicted"/>
<dbReference type="AlphaFoldDB" id="A0A5M9HZ65"/>
<evidence type="ECO:0000313" key="2">
    <source>
        <dbReference type="EMBL" id="KAA8501933.1"/>
    </source>
</evidence>
<dbReference type="OrthoDB" id="9799897at2"/>
<keyword evidence="1" id="KW-0472">Membrane</keyword>
<keyword evidence="1" id="KW-1133">Transmembrane helix</keyword>
<evidence type="ECO:0000313" key="3">
    <source>
        <dbReference type="Proteomes" id="UP000322025"/>
    </source>
</evidence>